<dbReference type="EMBL" id="UINC01022323">
    <property type="protein sequence ID" value="SVA91695.1"/>
    <property type="molecule type" value="Genomic_DNA"/>
</dbReference>
<organism evidence="1">
    <name type="scientific">marine metagenome</name>
    <dbReference type="NCBI Taxonomy" id="408172"/>
    <lineage>
        <taxon>unclassified sequences</taxon>
        <taxon>metagenomes</taxon>
        <taxon>ecological metagenomes</taxon>
    </lineage>
</organism>
<name>A0A381ZQZ0_9ZZZZ</name>
<sequence>MTLYVGRLQTDIFMLVDNNGRIRGPAEEGPASSCWHRVNAL</sequence>
<evidence type="ECO:0000313" key="1">
    <source>
        <dbReference type="EMBL" id="SVA91695.1"/>
    </source>
</evidence>
<dbReference type="AlphaFoldDB" id="A0A381ZQZ0"/>
<protein>
    <submittedName>
        <fullName evidence="1">Uncharacterized protein</fullName>
    </submittedName>
</protein>
<reference evidence="1" key="1">
    <citation type="submission" date="2018-05" db="EMBL/GenBank/DDBJ databases">
        <authorList>
            <person name="Lanie J.A."/>
            <person name="Ng W.-L."/>
            <person name="Kazmierczak K.M."/>
            <person name="Andrzejewski T.M."/>
            <person name="Davidsen T.M."/>
            <person name="Wayne K.J."/>
            <person name="Tettelin H."/>
            <person name="Glass J.I."/>
            <person name="Rusch D."/>
            <person name="Podicherti R."/>
            <person name="Tsui H.-C.T."/>
            <person name="Winkler M.E."/>
        </authorList>
    </citation>
    <scope>NUCLEOTIDE SEQUENCE</scope>
</reference>
<proteinExistence type="predicted"/>
<accession>A0A381ZQZ0</accession>
<gene>
    <name evidence="1" type="ORF">METZ01_LOCUS144549</name>
</gene>